<dbReference type="Proteomes" id="UP000038010">
    <property type="component" value="Unassembled WGS sequence"/>
</dbReference>
<dbReference type="GO" id="GO:0005737">
    <property type="term" value="C:cytoplasm"/>
    <property type="evidence" value="ECO:0007669"/>
    <property type="project" value="TreeGrafter"/>
</dbReference>
<accession>A0A0N0NP91</accession>
<feature type="compositionally biased region" description="Polar residues" evidence="3">
    <location>
        <begin position="228"/>
        <end position="240"/>
    </location>
</feature>
<dbReference type="RefSeq" id="XP_018002444.1">
    <property type="nucleotide sequence ID" value="XM_018150034.1"/>
</dbReference>
<dbReference type="STRING" id="1664694.A0A0N0NP91"/>
<protein>
    <submittedName>
        <fullName evidence="5">Polyamine N-acetyltransferase 1</fullName>
    </submittedName>
</protein>
<dbReference type="Gene3D" id="3.40.630.30">
    <property type="match status" value="1"/>
</dbReference>
<dbReference type="VEuPathDB" id="FungiDB:AB675_9496"/>
<dbReference type="PANTHER" id="PTHR10908">
    <property type="entry name" value="SEROTONIN N-ACETYLTRANSFERASE"/>
    <property type="match status" value="1"/>
</dbReference>
<dbReference type="EMBL" id="LFJN01000007">
    <property type="protein sequence ID" value="KPI42481.1"/>
    <property type="molecule type" value="Genomic_DNA"/>
</dbReference>
<evidence type="ECO:0000313" key="5">
    <source>
        <dbReference type="EMBL" id="KPI42481.1"/>
    </source>
</evidence>
<feature type="region of interest" description="Disordered" evidence="3">
    <location>
        <begin position="1"/>
        <end position="120"/>
    </location>
</feature>
<evidence type="ECO:0000256" key="3">
    <source>
        <dbReference type="SAM" id="MobiDB-lite"/>
    </source>
</evidence>
<dbReference type="OrthoDB" id="30840at2759"/>
<gene>
    <name evidence="5" type="ORF">AB675_9496</name>
</gene>
<evidence type="ECO:0000256" key="1">
    <source>
        <dbReference type="ARBA" id="ARBA00022679"/>
    </source>
</evidence>
<dbReference type="Pfam" id="PF13673">
    <property type="entry name" value="Acetyltransf_10"/>
    <property type="match status" value="1"/>
</dbReference>
<organism evidence="5 6">
    <name type="scientific">Cyphellophora attinorum</name>
    <dbReference type="NCBI Taxonomy" id="1664694"/>
    <lineage>
        <taxon>Eukaryota</taxon>
        <taxon>Fungi</taxon>
        <taxon>Dikarya</taxon>
        <taxon>Ascomycota</taxon>
        <taxon>Pezizomycotina</taxon>
        <taxon>Eurotiomycetes</taxon>
        <taxon>Chaetothyriomycetidae</taxon>
        <taxon>Chaetothyriales</taxon>
        <taxon>Cyphellophoraceae</taxon>
        <taxon>Cyphellophora</taxon>
    </lineage>
</organism>
<dbReference type="SUPFAM" id="SSF55729">
    <property type="entry name" value="Acyl-CoA N-acyltransferases (Nat)"/>
    <property type="match status" value="1"/>
</dbReference>
<feature type="compositionally biased region" description="Pro residues" evidence="3">
    <location>
        <begin position="17"/>
        <end position="26"/>
    </location>
</feature>
<dbReference type="PANTHER" id="PTHR10908:SF0">
    <property type="entry name" value="SEROTONIN N-ACETYLTRANSFERASE"/>
    <property type="match status" value="1"/>
</dbReference>
<dbReference type="InterPro" id="IPR000182">
    <property type="entry name" value="GNAT_dom"/>
</dbReference>
<feature type="region of interest" description="Disordered" evidence="3">
    <location>
        <begin position="218"/>
        <end position="240"/>
    </location>
</feature>
<sequence length="325" mass="35830">MSTNSQSEGIENQNPSQSPPWNPTPPNSHNKDGEIVDDDDDYVDISDEDTEMRDADTNQSRRPGGSTKDDLDLHRLSANSADHDLDDSSDEEHESMANHPLLSMLTGRMGQRRRGSTHKWDSLHPVTGVLSVGNVDDCTRLEDQVFPEEERCSREKFEYRLARCPELSLGLFSRPTESEAPGTAGDAKRRLIAHVVATRSPSPSVTDASMALPADWKHRRSSLPAPGQSDSEPQGHQEQGGTICVHSLAVAKEHQGMGLGTVLMKSYIQRIKDSKCAERMALLAHDHLVSFYTSLGFQDMGPSAATFGGGNWNNMIMEFTNEDED</sequence>
<dbReference type="CDD" id="cd04301">
    <property type="entry name" value="NAT_SF"/>
    <property type="match status" value="1"/>
</dbReference>
<evidence type="ECO:0000256" key="2">
    <source>
        <dbReference type="ARBA" id="ARBA00023315"/>
    </source>
</evidence>
<reference evidence="5 6" key="1">
    <citation type="submission" date="2015-06" db="EMBL/GenBank/DDBJ databases">
        <title>Draft genome of the ant-associated black yeast Phialophora attae CBS 131958.</title>
        <authorList>
            <person name="Moreno L.F."/>
            <person name="Stielow B.J."/>
            <person name="de Hoog S."/>
            <person name="Vicente V.A."/>
            <person name="Weiss V.A."/>
            <person name="de Vries M."/>
            <person name="Cruz L.M."/>
            <person name="Souza E.M."/>
        </authorList>
    </citation>
    <scope>NUCLEOTIDE SEQUENCE [LARGE SCALE GENOMIC DNA]</scope>
    <source>
        <strain evidence="5 6">CBS 131958</strain>
    </source>
</reference>
<name>A0A0N0NP91_9EURO</name>
<dbReference type="GO" id="GO:0004059">
    <property type="term" value="F:aralkylamine N-acetyltransferase activity"/>
    <property type="evidence" value="ECO:0007669"/>
    <property type="project" value="TreeGrafter"/>
</dbReference>
<keyword evidence="1 5" id="KW-0808">Transferase</keyword>
<keyword evidence="2" id="KW-0012">Acyltransferase</keyword>
<feature type="compositionally biased region" description="Acidic residues" evidence="3">
    <location>
        <begin position="84"/>
        <end position="93"/>
    </location>
</feature>
<evidence type="ECO:0000259" key="4">
    <source>
        <dbReference type="PROSITE" id="PS51186"/>
    </source>
</evidence>
<proteinExistence type="predicted"/>
<keyword evidence="6" id="KW-1185">Reference proteome</keyword>
<feature type="domain" description="N-acetyltransferase" evidence="4">
    <location>
        <begin position="240"/>
        <end position="322"/>
    </location>
</feature>
<dbReference type="InterPro" id="IPR051635">
    <property type="entry name" value="SNAT-like"/>
</dbReference>
<feature type="compositionally biased region" description="Polar residues" evidence="3">
    <location>
        <begin position="1"/>
        <end position="11"/>
    </location>
</feature>
<feature type="compositionally biased region" description="Acidic residues" evidence="3">
    <location>
        <begin position="35"/>
        <end position="51"/>
    </location>
</feature>
<dbReference type="AlphaFoldDB" id="A0A0N0NP91"/>
<evidence type="ECO:0000313" key="6">
    <source>
        <dbReference type="Proteomes" id="UP000038010"/>
    </source>
</evidence>
<dbReference type="InterPro" id="IPR016181">
    <property type="entry name" value="Acyl_CoA_acyltransferase"/>
</dbReference>
<comment type="caution">
    <text evidence="5">The sequence shown here is derived from an EMBL/GenBank/DDBJ whole genome shotgun (WGS) entry which is preliminary data.</text>
</comment>
<dbReference type="PROSITE" id="PS51186">
    <property type="entry name" value="GNAT"/>
    <property type="match status" value="1"/>
</dbReference>
<dbReference type="GeneID" id="28741914"/>